<feature type="compositionally biased region" description="Basic and acidic residues" evidence="7">
    <location>
        <begin position="260"/>
        <end position="269"/>
    </location>
</feature>
<dbReference type="SUPFAM" id="SSF54928">
    <property type="entry name" value="RNA-binding domain, RBD"/>
    <property type="match status" value="1"/>
</dbReference>
<keyword evidence="5" id="KW-0539">Nucleus</keyword>
<feature type="domain" description="RRM" evidence="8">
    <location>
        <begin position="290"/>
        <end position="367"/>
    </location>
</feature>
<protein>
    <recommendedName>
        <fullName evidence="8">RRM domain-containing protein</fullName>
    </recommendedName>
</protein>
<feature type="region of interest" description="Disordered" evidence="7">
    <location>
        <begin position="224"/>
        <end position="275"/>
    </location>
</feature>
<evidence type="ECO:0000256" key="4">
    <source>
        <dbReference type="ARBA" id="ARBA00023187"/>
    </source>
</evidence>
<evidence type="ECO:0000259" key="8">
    <source>
        <dbReference type="PROSITE" id="PS50102"/>
    </source>
</evidence>
<accession>A0AA97P2U3</accession>
<dbReference type="CDD" id="cd12365">
    <property type="entry name" value="RRM_RNPS1"/>
    <property type="match status" value="1"/>
</dbReference>
<dbReference type="PANTHER" id="PTHR15481:SF0">
    <property type="entry name" value="LD23870P-RELATED"/>
    <property type="match status" value="1"/>
</dbReference>
<feature type="region of interest" description="Disordered" evidence="7">
    <location>
        <begin position="397"/>
        <end position="522"/>
    </location>
</feature>
<dbReference type="SMART" id="SM00360">
    <property type="entry name" value="RRM"/>
    <property type="match status" value="1"/>
</dbReference>
<dbReference type="Pfam" id="PF00076">
    <property type="entry name" value="RRM_1"/>
    <property type="match status" value="1"/>
</dbReference>
<evidence type="ECO:0000313" key="9">
    <source>
        <dbReference type="EMBL" id="ELQ40692.1"/>
    </source>
</evidence>
<feature type="compositionally biased region" description="Gly residues" evidence="7">
    <location>
        <begin position="406"/>
        <end position="430"/>
    </location>
</feature>
<organism evidence="9">
    <name type="scientific">Pyricularia oryzae (strain Y34)</name>
    <name type="common">Rice blast fungus</name>
    <name type="synonym">Magnaporthe oryzae</name>
    <dbReference type="NCBI Taxonomy" id="1143189"/>
    <lineage>
        <taxon>Eukaryota</taxon>
        <taxon>Fungi</taxon>
        <taxon>Dikarya</taxon>
        <taxon>Ascomycota</taxon>
        <taxon>Pezizomycotina</taxon>
        <taxon>Sordariomycetes</taxon>
        <taxon>Sordariomycetidae</taxon>
        <taxon>Magnaporthales</taxon>
        <taxon>Pyriculariaceae</taxon>
        <taxon>Pyricularia</taxon>
    </lineage>
</organism>
<evidence type="ECO:0000256" key="6">
    <source>
        <dbReference type="PROSITE-ProRule" id="PRU00176"/>
    </source>
</evidence>
<dbReference type="AlphaFoldDB" id="A0AA97P2U3"/>
<dbReference type="InterPro" id="IPR035979">
    <property type="entry name" value="RBD_domain_sf"/>
</dbReference>
<dbReference type="GO" id="GO:0005654">
    <property type="term" value="C:nucleoplasm"/>
    <property type="evidence" value="ECO:0007669"/>
    <property type="project" value="TreeGrafter"/>
</dbReference>
<comment type="subcellular location">
    <subcellularLocation>
        <location evidence="1">Nucleus</location>
    </subcellularLocation>
</comment>
<name>A0AA97P2U3_PYRO3</name>
<feature type="region of interest" description="Disordered" evidence="7">
    <location>
        <begin position="96"/>
        <end position="116"/>
    </location>
</feature>
<gene>
    <name evidence="9" type="ORF">OOU_Y34scaffold00378g4</name>
</gene>
<dbReference type="GO" id="GO:0003723">
    <property type="term" value="F:RNA binding"/>
    <property type="evidence" value="ECO:0007669"/>
    <property type="project" value="UniProtKB-UniRule"/>
</dbReference>
<dbReference type="GO" id="GO:0000398">
    <property type="term" value="P:mRNA splicing, via spliceosome"/>
    <property type="evidence" value="ECO:0007669"/>
    <property type="project" value="TreeGrafter"/>
</dbReference>
<sequence>MSSARSAWRSASSAPMMRSRAARMLGSVVSPWRRDSSVERRRGGLADVEAVLMLLTLLVSTDRRRRLKSPPRSRLLCCVEAIGAGAGADVRRAVGTGDTERLRPNRPRRSWRTGSWTTTSSLGGSWREKRGILVGGSGFCGLLWCVYKGLTHAGNVQGPRGPTGRQRCHFGVDGWIRTKYGVEISLANLRSRLAGKQTPPLTLPRSIAHAFTLSLAVATPQWAITRRRQSQPEQKSKPDTKPHPYPKPVCRSQSQSWPRCQDEKSHQERVGQPGATQYQGEARLICSGFRLIVIERLTKNVTEDHLRDIFGQYGEIRDLDLPINRQGTNRGTAYILYVQEPDAESAIAHMHEGQIDGATVNVSIVLPRRKFSPEPPGARRGNPHIDPRHIAQAARVGGLASTAAAGGSGSFRGSRGRGGGGGGPPAGPRGGRNNDVYRPSSRSKSPDAGRAGGYRSRSPGSAYSNRSESRSRRRGGGGARRETGGDDYGRRRSPSRDSYSSYGGRRSRSRSQSRGRGGRSYR</sequence>
<keyword evidence="4" id="KW-0508">mRNA splicing</keyword>
<dbReference type="InterPro" id="IPR034201">
    <property type="entry name" value="RNPS1_RRM"/>
</dbReference>
<evidence type="ECO:0000256" key="2">
    <source>
        <dbReference type="ARBA" id="ARBA00022664"/>
    </source>
</evidence>
<dbReference type="GO" id="GO:0005737">
    <property type="term" value="C:cytoplasm"/>
    <property type="evidence" value="ECO:0007669"/>
    <property type="project" value="TreeGrafter"/>
</dbReference>
<dbReference type="EMBL" id="JH792985">
    <property type="protein sequence ID" value="ELQ40692.1"/>
    <property type="molecule type" value="Genomic_DNA"/>
</dbReference>
<feature type="compositionally biased region" description="Basic and acidic residues" evidence="7">
    <location>
        <begin position="479"/>
        <end position="490"/>
    </location>
</feature>
<dbReference type="GO" id="GO:0061574">
    <property type="term" value="C:ASAP complex"/>
    <property type="evidence" value="ECO:0007669"/>
    <property type="project" value="TreeGrafter"/>
</dbReference>
<dbReference type="Proteomes" id="UP000011086">
    <property type="component" value="Unassembled WGS sequence"/>
</dbReference>
<evidence type="ECO:0000256" key="1">
    <source>
        <dbReference type="ARBA" id="ARBA00004123"/>
    </source>
</evidence>
<dbReference type="InterPro" id="IPR012677">
    <property type="entry name" value="Nucleotide-bd_a/b_plait_sf"/>
</dbReference>
<reference evidence="9" key="1">
    <citation type="journal article" date="2012" name="PLoS Genet.">
        <title>Comparative analysis of the genomes of two field isolates of the rice blast fungus Magnaporthe oryzae.</title>
        <authorList>
            <person name="Xue M."/>
            <person name="Yang J."/>
            <person name="Li Z."/>
            <person name="Hu S."/>
            <person name="Yao N."/>
            <person name="Dean R.A."/>
            <person name="Zhao W."/>
            <person name="Shen M."/>
            <person name="Zhang H."/>
            <person name="Li C."/>
            <person name="Liu L."/>
            <person name="Cao L."/>
            <person name="Xu X."/>
            <person name="Xing Y."/>
            <person name="Hsiang T."/>
            <person name="Zhang Z."/>
            <person name="Xu J.R."/>
            <person name="Peng Y.L."/>
        </authorList>
    </citation>
    <scope>NUCLEOTIDE SEQUENCE</scope>
    <source>
        <strain evidence="9">Y34</strain>
    </source>
</reference>
<feature type="compositionally biased region" description="Basic residues" evidence="7">
    <location>
        <begin position="505"/>
        <end position="522"/>
    </location>
</feature>
<evidence type="ECO:0000256" key="5">
    <source>
        <dbReference type="ARBA" id="ARBA00023242"/>
    </source>
</evidence>
<evidence type="ECO:0000256" key="7">
    <source>
        <dbReference type="SAM" id="MobiDB-lite"/>
    </source>
</evidence>
<dbReference type="InterPro" id="IPR000504">
    <property type="entry name" value="RRM_dom"/>
</dbReference>
<dbReference type="PANTHER" id="PTHR15481">
    <property type="entry name" value="RIBONUCLEIC ACID BINDING PROTEIN S1"/>
    <property type="match status" value="1"/>
</dbReference>
<proteinExistence type="predicted"/>
<keyword evidence="2" id="KW-0507">mRNA processing</keyword>
<evidence type="ECO:0000256" key="3">
    <source>
        <dbReference type="ARBA" id="ARBA00022884"/>
    </source>
</evidence>
<dbReference type="Gene3D" id="3.30.70.330">
    <property type="match status" value="1"/>
</dbReference>
<dbReference type="PROSITE" id="PS50102">
    <property type="entry name" value="RRM"/>
    <property type="match status" value="1"/>
</dbReference>
<keyword evidence="3 6" id="KW-0694">RNA-binding</keyword>